<reference evidence="1" key="1">
    <citation type="submission" date="2020-11" db="EMBL/GenBank/DDBJ databases">
        <authorList>
            <person name="Tran Van P."/>
        </authorList>
    </citation>
    <scope>NUCLEOTIDE SEQUENCE</scope>
</reference>
<name>A0A7R9JZ01_TIMGE</name>
<protein>
    <recommendedName>
        <fullName evidence="2">Reverse transcriptase</fullName>
    </recommendedName>
</protein>
<evidence type="ECO:0000313" key="1">
    <source>
        <dbReference type="EMBL" id="CAD7595407.1"/>
    </source>
</evidence>
<organism evidence="1">
    <name type="scientific">Timema genevievae</name>
    <name type="common">Walking stick</name>
    <dbReference type="NCBI Taxonomy" id="629358"/>
    <lineage>
        <taxon>Eukaryota</taxon>
        <taxon>Metazoa</taxon>
        <taxon>Ecdysozoa</taxon>
        <taxon>Arthropoda</taxon>
        <taxon>Hexapoda</taxon>
        <taxon>Insecta</taxon>
        <taxon>Pterygota</taxon>
        <taxon>Neoptera</taxon>
        <taxon>Polyneoptera</taxon>
        <taxon>Phasmatodea</taxon>
        <taxon>Timematodea</taxon>
        <taxon>Timematoidea</taxon>
        <taxon>Timematidae</taxon>
        <taxon>Timema</taxon>
    </lineage>
</organism>
<evidence type="ECO:0008006" key="2">
    <source>
        <dbReference type="Google" id="ProtNLM"/>
    </source>
</evidence>
<sequence length="330" mass="38397">MRFSLAKFICHRRDRAGMWEGVGWRSWSEGALTITSSRFLLSKTWKQRLSNWWPLPAQSQSRSCEPGTCSVHHRPLKKTYLKRINWDRFTNVLRKRLGPTPTFRRVAEIDRGAEFMTSAIKGSLEASTPRHDLKRAPQASLPDSILRHAWQISRDPVDKANWSRKVHAVHEIVQEYRNSVWEDKIESLCVEDRSLWRMMRNLMPGAFQSICERHSQIPRHQVGTVYGRHGSSSGVVLVERRLQTHLTQLKGINVEKSAAELFTWKSKFYRPAPLQMFEEQIRWANNVKYLGLILDTKLTWRSTLSTRNGQTLYKQLLSSTLSYACPAWGH</sequence>
<dbReference type="AlphaFoldDB" id="A0A7R9JZ01"/>
<dbReference type="EMBL" id="OE841351">
    <property type="protein sequence ID" value="CAD7595407.1"/>
    <property type="molecule type" value="Genomic_DNA"/>
</dbReference>
<gene>
    <name evidence="1" type="ORF">TGEB3V08_LOCUS6013</name>
</gene>
<accession>A0A7R9JZ01</accession>
<proteinExistence type="predicted"/>